<feature type="transmembrane region" description="Helical" evidence="1">
    <location>
        <begin position="113"/>
        <end position="136"/>
    </location>
</feature>
<feature type="transmembrane region" description="Helical" evidence="1">
    <location>
        <begin position="58"/>
        <end position="77"/>
    </location>
</feature>
<accession>A0ABR9MFU7</accession>
<sequence>MAMAMLSLYPKAWRERYGEEVADLVASRPAGVRTVLDLVSGAADAWLHHRRVPGAGTLAVPLAAVLACMGAALLLLWNPGLRDTADLVSMRGAWAGAAGAGSIAGRLHDLARLLHAGAGAMAVLSVTPLLSACFAARRRSAQDPITRMTARTVIVTAVVLVIPVGLVGLGFVSMAYLDVGYPTGPLGEAMVGGFLVPPIMALVLALPMTAADSTAFGAEVRRMGQVLATAAICNTLAWVPVAILLVMGRENVWWSFVGTVTTSALVSVWMAALVARSAIRRGRTVMGQLSPA</sequence>
<keyword evidence="1" id="KW-0812">Transmembrane</keyword>
<dbReference type="Proteomes" id="UP000633509">
    <property type="component" value="Unassembled WGS sequence"/>
</dbReference>
<feature type="transmembrane region" description="Helical" evidence="1">
    <location>
        <begin position="189"/>
        <end position="206"/>
    </location>
</feature>
<keyword evidence="1" id="KW-0472">Membrane</keyword>
<proteinExistence type="predicted"/>
<organism evidence="2 3">
    <name type="scientific">Nonomuraea angiospora</name>
    <dbReference type="NCBI Taxonomy" id="46172"/>
    <lineage>
        <taxon>Bacteria</taxon>
        <taxon>Bacillati</taxon>
        <taxon>Actinomycetota</taxon>
        <taxon>Actinomycetes</taxon>
        <taxon>Streptosporangiales</taxon>
        <taxon>Streptosporangiaceae</taxon>
        <taxon>Nonomuraea</taxon>
    </lineage>
</organism>
<feature type="transmembrane region" description="Helical" evidence="1">
    <location>
        <begin position="253"/>
        <end position="275"/>
    </location>
</feature>
<keyword evidence="3" id="KW-1185">Reference proteome</keyword>
<comment type="caution">
    <text evidence="2">The sequence shown here is derived from an EMBL/GenBank/DDBJ whole genome shotgun (WGS) entry which is preliminary data.</text>
</comment>
<evidence type="ECO:0000313" key="2">
    <source>
        <dbReference type="EMBL" id="MBE1591433.1"/>
    </source>
</evidence>
<evidence type="ECO:0008006" key="4">
    <source>
        <dbReference type="Google" id="ProtNLM"/>
    </source>
</evidence>
<feature type="transmembrane region" description="Helical" evidence="1">
    <location>
        <begin position="148"/>
        <end position="177"/>
    </location>
</feature>
<feature type="transmembrane region" description="Helical" evidence="1">
    <location>
        <begin position="226"/>
        <end position="247"/>
    </location>
</feature>
<dbReference type="RefSeq" id="WP_192791137.1">
    <property type="nucleotide sequence ID" value="NZ_JADBEK010000001.1"/>
</dbReference>
<evidence type="ECO:0000313" key="3">
    <source>
        <dbReference type="Proteomes" id="UP000633509"/>
    </source>
</evidence>
<name>A0ABR9MFU7_9ACTN</name>
<dbReference type="EMBL" id="JADBEK010000001">
    <property type="protein sequence ID" value="MBE1591433.1"/>
    <property type="molecule type" value="Genomic_DNA"/>
</dbReference>
<reference evidence="2 3" key="1">
    <citation type="submission" date="2020-10" db="EMBL/GenBank/DDBJ databases">
        <title>Sequencing the genomes of 1000 actinobacteria strains.</title>
        <authorList>
            <person name="Klenk H.-P."/>
        </authorList>
    </citation>
    <scope>NUCLEOTIDE SEQUENCE [LARGE SCALE GENOMIC DNA]</scope>
    <source>
        <strain evidence="2 3">DSM 43173</strain>
    </source>
</reference>
<evidence type="ECO:0000256" key="1">
    <source>
        <dbReference type="SAM" id="Phobius"/>
    </source>
</evidence>
<gene>
    <name evidence="2" type="ORF">H4W80_009691</name>
</gene>
<keyword evidence="1" id="KW-1133">Transmembrane helix</keyword>
<protein>
    <recommendedName>
        <fullName evidence="4">Integral membrane protein</fullName>
    </recommendedName>
</protein>